<keyword evidence="2" id="KW-1185">Reference proteome</keyword>
<protein>
    <submittedName>
        <fullName evidence="1">Uncharacterized protein</fullName>
    </submittedName>
</protein>
<dbReference type="EMBL" id="SNAA01000010">
    <property type="protein sequence ID" value="TDL79352.1"/>
    <property type="molecule type" value="Genomic_DNA"/>
</dbReference>
<dbReference type="RefSeq" id="WP_133396941.1">
    <property type="nucleotide sequence ID" value="NZ_SNAA01000010.1"/>
</dbReference>
<gene>
    <name evidence="1" type="ORF">E2L08_10005</name>
</gene>
<reference evidence="1 2" key="1">
    <citation type="submission" date="2019-03" db="EMBL/GenBank/DDBJ databases">
        <title>Primorskyibacter sp. SS33 isolated from sediments.</title>
        <authorList>
            <person name="Xunke S."/>
        </authorList>
    </citation>
    <scope>NUCLEOTIDE SEQUENCE [LARGE SCALE GENOMIC DNA]</scope>
    <source>
        <strain evidence="1 2">SS33</strain>
    </source>
</reference>
<name>A0A4R6A967_9RHOB</name>
<dbReference type="Proteomes" id="UP000295701">
    <property type="component" value="Unassembled WGS sequence"/>
</dbReference>
<evidence type="ECO:0000313" key="2">
    <source>
        <dbReference type="Proteomes" id="UP000295701"/>
    </source>
</evidence>
<sequence>MTDPTPPASSWDLAADRFERGTWTLRLTPRDGEGPRLDVTLRHRPVPGVETATEGGDTVLTVPVPPEALSDGAHTILVSERKTGATVASLQIVAGAPLAEDIRAEIDLVRAELDILKQAFRRQFAGRD</sequence>
<organism evidence="1 2">
    <name type="scientific">Palleronia sediminis</name>
    <dbReference type="NCBI Taxonomy" id="2547833"/>
    <lineage>
        <taxon>Bacteria</taxon>
        <taxon>Pseudomonadati</taxon>
        <taxon>Pseudomonadota</taxon>
        <taxon>Alphaproteobacteria</taxon>
        <taxon>Rhodobacterales</taxon>
        <taxon>Roseobacteraceae</taxon>
        <taxon>Palleronia</taxon>
    </lineage>
</organism>
<evidence type="ECO:0000313" key="1">
    <source>
        <dbReference type="EMBL" id="TDL79352.1"/>
    </source>
</evidence>
<proteinExistence type="predicted"/>
<dbReference type="AlphaFoldDB" id="A0A4R6A967"/>
<dbReference type="OrthoDB" id="7772846at2"/>
<comment type="caution">
    <text evidence="1">The sequence shown here is derived from an EMBL/GenBank/DDBJ whole genome shotgun (WGS) entry which is preliminary data.</text>
</comment>
<accession>A0A4R6A967</accession>